<accession>A0A1A8WDK4</accession>
<reference evidence="2" key="1">
    <citation type="submission" date="2016-05" db="EMBL/GenBank/DDBJ databases">
        <authorList>
            <person name="Naeem Raeece"/>
        </authorList>
    </citation>
    <scope>NUCLEOTIDE SEQUENCE [LARGE SCALE GENOMIC DNA]</scope>
</reference>
<organism evidence="1 2">
    <name type="scientific">Plasmodium ovale curtisi</name>
    <dbReference type="NCBI Taxonomy" id="864141"/>
    <lineage>
        <taxon>Eukaryota</taxon>
        <taxon>Sar</taxon>
        <taxon>Alveolata</taxon>
        <taxon>Apicomplexa</taxon>
        <taxon>Aconoidasida</taxon>
        <taxon>Haemosporida</taxon>
        <taxon>Plasmodiidae</taxon>
        <taxon>Plasmodium</taxon>
        <taxon>Plasmodium (Plasmodium)</taxon>
    </lineage>
</organism>
<dbReference type="Proteomes" id="UP000078560">
    <property type="component" value="Unassembled WGS sequence"/>
</dbReference>
<name>A0A1A8WDK4_PLAOA</name>
<evidence type="ECO:0000313" key="1">
    <source>
        <dbReference type="EMBL" id="SBS91084.1"/>
    </source>
</evidence>
<evidence type="ECO:0000313" key="2">
    <source>
        <dbReference type="Proteomes" id="UP000078560"/>
    </source>
</evidence>
<proteinExistence type="predicted"/>
<protein>
    <submittedName>
        <fullName evidence="1">PIR Superfamily Protein</fullName>
    </submittedName>
</protein>
<dbReference type="AlphaFoldDB" id="A0A1A8WDK4"/>
<dbReference type="EMBL" id="FLQU01001034">
    <property type="protein sequence ID" value="SBS91084.1"/>
    <property type="molecule type" value="Genomic_DNA"/>
</dbReference>
<gene>
    <name evidence="1" type="ORF">POVCU2_0065300</name>
</gene>
<sequence>MQGKKVTGKYLFCLNSPYYEVILKYVEDNRSEVGKQEKCDDLSTSKKFSNNLHAKDICQEFKFLYKSFSEKPIGKTNENGMLSDYDCDYLNYWLNSKLRENVNDGSINVKEFYEEIKSKDADFFSKHGELHNYLHIIDPYILKNMKLLLELYHTKQQILNIMLKEDYSINPEKLCPEYLQKCYSKYIEGMNKCLNRYDDFYKALKLFKMDYKYLIEEVTDKSGHCNISEHFRLPEYDPVLETAQRKITTIKIMSAPLLLSFVIPLLYKYTPLGPFLRTKINMIKNSWMNSDEYESELSSLPTDIEDNTSDNGEYNIGYYSGTN</sequence>